<accession>A0ACC2WY03</accession>
<gene>
    <name evidence="1" type="ORF">QFC20_000714</name>
</gene>
<comment type="caution">
    <text evidence="1">The sequence shown here is derived from an EMBL/GenBank/DDBJ whole genome shotgun (WGS) entry which is preliminary data.</text>
</comment>
<sequence>MPITISPSQQRLGLRLVLGFAGLLVLRSLFFPSSSRSSSDGNRNIQSHGVLERVLLTEKYLDVHKYPFLQHRQGRDDRWDLFDDQVKDGLDDFWQRFQKPFVTGKDTAHLDQQVVRGAIDDLFSFNGWVTQGCSTLKRPFGQNSIDEHYEDLAGQGKLYYIAIIIHSADHFLVDQLAVIVQLAKRLGPQNIFVSMLDSASDDSTPTLADLSEAVLITLGIAFRIRRVPPMTVDPSAAYYPLEEATARNAALEPLHELSNKRNVKFHKVIWLKGFTCPNDILESLRVSEVNRAAMVCGMDWAEHNGFFIFSDRWRTRDIEGNLFRQAKSNSKPEAGPPRDRTGTERYAQHLPFQTFCCESGTHVVDPEQSYYRGIDYRASHLAQNMSSNEAPVEWDPESQCMDSTQMWFCRDLWTDAARGGLKGGKKVQKLPSGHRKLEGSTHKRRDFVEEVVTEHAPVLEKREDAPQQMHKQDEVKDERESGTDMDNMDDASEAAAPPPIHPGDTLPASAFLVPNNVFTPARILVNPRCVTTYGGVSHTQLAIDLFGARGGPDEDVNKYVLEDWAGPPDSFVCQEMRTTGGRTAPKSQRRVGWLLQNEVGGY</sequence>
<proteinExistence type="predicted"/>
<organism evidence="1 2">
    <name type="scientific">Naganishia adeliensis</name>
    <dbReference type="NCBI Taxonomy" id="92952"/>
    <lineage>
        <taxon>Eukaryota</taxon>
        <taxon>Fungi</taxon>
        <taxon>Dikarya</taxon>
        <taxon>Basidiomycota</taxon>
        <taxon>Agaricomycotina</taxon>
        <taxon>Tremellomycetes</taxon>
        <taxon>Filobasidiales</taxon>
        <taxon>Filobasidiaceae</taxon>
        <taxon>Naganishia</taxon>
    </lineage>
</organism>
<keyword evidence="2" id="KW-1185">Reference proteome</keyword>
<reference evidence="1" key="1">
    <citation type="submission" date="2023-04" db="EMBL/GenBank/DDBJ databases">
        <title>Draft Genome sequencing of Naganishia species isolated from polar environments using Oxford Nanopore Technology.</title>
        <authorList>
            <person name="Leo P."/>
            <person name="Venkateswaran K."/>
        </authorList>
    </citation>
    <scope>NUCLEOTIDE SEQUENCE</scope>
    <source>
        <strain evidence="1">MNA-CCFEE 5262</strain>
    </source>
</reference>
<evidence type="ECO:0000313" key="2">
    <source>
        <dbReference type="Proteomes" id="UP001230649"/>
    </source>
</evidence>
<protein>
    <submittedName>
        <fullName evidence="1">Uncharacterized protein</fullName>
    </submittedName>
</protein>
<dbReference type="EMBL" id="JASBWS010000004">
    <property type="protein sequence ID" value="KAJ9116044.1"/>
    <property type="molecule type" value="Genomic_DNA"/>
</dbReference>
<dbReference type="Proteomes" id="UP001230649">
    <property type="component" value="Unassembled WGS sequence"/>
</dbReference>
<name>A0ACC2WY03_9TREE</name>
<evidence type="ECO:0000313" key="1">
    <source>
        <dbReference type="EMBL" id="KAJ9116044.1"/>
    </source>
</evidence>